<dbReference type="AlphaFoldDB" id="A0A7S0YRV5"/>
<keyword evidence="2" id="KW-0472">Membrane</keyword>
<dbReference type="InterPro" id="IPR037011">
    <property type="entry name" value="Phycoerythr-like_a_sf"/>
</dbReference>
<name>A0A7S0YRV5_9CRYP</name>
<evidence type="ECO:0000256" key="2">
    <source>
        <dbReference type="ARBA" id="ARBA00023136"/>
    </source>
</evidence>
<gene>
    <name evidence="4" type="ORF">HTEP1355_LOCUS7698</name>
</gene>
<proteinExistence type="predicted"/>
<evidence type="ECO:0000256" key="1">
    <source>
        <dbReference type="ARBA" id="ARBA00004370"/>
    </source>
</evidence>
<dbReference type="PROSITE" id="PS51318">
    <property type="entry name" value="TAT"/>
    <property type="match status" value="1"/>
</dbReference>
<dbReference type="Gene3D" id="3.90.510.10">
    <property type="entry name" value="Phycoerythrin alpha chain"/>
    <property type="match status" value="1"/>
</dbReference>
<keyword evidence="3" id="KW-0732">Signal</keyword>
<evidence type="ECO:0000313" key="4">
    <source>
        <dbReference type="EMBL" id="CAD8793916.1"/>
    </source>
</evidence>
<organism evidence="4">
    <name type="scientific">Hemiselmis tepida</name>
    <dbReference type="NCBI Taxonomy" id="464990"/>
    <lineage>
        <taxon>Eukaryota</taxon>
        <taxon>Cryptophyceae</taxon>
        <taxon>Cryptomonadales</taxon>
        <taxon>Hemiselmidaceae</taxon>
        <taxon>Hemiselmis</taxon>
    </lineage>
</organism>
<dbReference type="EMBL" id="HBFN01013446">
    <property type="protein sequence ID" value="CAD8793916.1"/>
    <property type="molecule type" value="Transcribed_RNA"/>
</dbReference>
<dbReference type="InterPro" id="IPR006311">
    <property type="entry name" value="TAT_signal"/>
</dbReference>
<accession>A0A7S0YRV5</accession>
<evidence type="ECO:0000256" key="3">
    <source>
        <dbReference type="SAM" id="SignalP"/>
    </source>
</evidence>
<feature type="chain" id="PRO_5031007765" evidence="3">
    <location>
        <begin position="17"/>
        <end position="142"/>
    </location>
</feature>
<reference evidence="4" key="1">
    <citation type="submission" date="2021-01" db="EMBL/GenBank/DDBJ databases">
        <authorList>
            <person name="Corre E."/>
            <person name="Pelletier E."/>
            <person name="Niang G."/>
            <person name="Scheremetjew M."/>
            <person name="Finn R."/>
            <person name="Kale V."/>
            <person name="Holt S."/>
            <person name="Cochrane G."/>
            <person name="Meng A."/>
            <person name="Brown T."/>
            <person name="Cohen L."/>
        </authorList>
    </citation>
    <scope>NUCLEOTIDE SEQUENCE</scope>
    <source>
        <strain evidence="4">CCMP443</strain>
    </source>
</reference>
<comment type="subcellular location">
    <subcellularLocation>
        <location evidence="1">Membrane</location>
    </subcellularLocation>
</comment>
<feature type="signal peptide" evidence="3">
    <location>
        <begin position="1"/>
        <end position="16"/>
    </location>
</feature>
<protein>
    <submittedName>
        <fullName evidence="4">Uncharacterized protein</fullName>
    </submittedName>
</protein>
<sequence>MYTKIALLGLIGSAAAFNAPMMVSRRDAVATGAAAAAVAPLLRPAAPAKAKAYVDSKAPVLVFFDETDGCVGPVASKSMVRLTTGETGDDGVCIKISMEKIGYNREAAIDVAQNYNIVRYGASKGSSSGGESGEEKKIFGFL</sequence>
<dbReference type="GO" id="GO:0030089">
    <property type="term" value="C:phycobilisome"/>
    <property type="evidence" value="ECO:0007669"/>
    <property type="project" value="InterPro"/>
</dbReference>